<keyword evidence="2" id="KW-0614">Plasmid</keyword>
<keyword evidence="3" id="KW-1185">Reference proteome</keyword>
<name>A0ABY5AWP0_9CYAN</name>
<accession>A0ABY5AWP0</accession>
<evidence type="ECO:0000256" key="1">
    <source>
        <dbReference type="SAM" id="MobiDB-lite"/>
    </source>
</evidence>
<geneLocation type="plasmid" evidence="2 3">
    <name>unnamed</name>
</geneLocation>
<dbReference type="Proteomes" id="UP001056708">
    <property type="component" value="Plasmid unnamed"/>
</dbReference>
<dbReference type="EMBL" id="CP098612">
    <property type="protein sequence ID" value="USR93301.1"/>
    <property type="molecule type" value="Genomic_DNA"/>
</dbReference>
<organism evidence="2 3">
    <name type="scientific">Phormidium yuhuli AB48</name>
    <dbReference type="NCBI Taxonomy" id="2940671"/>
    <lineage>
        <taxon>Bacteria</taxon>
        <taxon>Bacillati</taxon>
        <taxon>Cyanobacteriota</taxon>
        <taxon>Cyanophyceae</taxon>
        <taxon>Oscillatoriophycideae</taxon>
        <taxon>Oscillatoriales</taxon>
        <taxon>Oscillatoriaceae</taxon>
        <taxon>Phormidium</taxon>
        <taxon>Phormidium yuhuli</taxon>
    </lineage>
</organism>
<evidence type="ECO:0000313" key="3">
    <source>
        <dbReference type="Proteomes" id="UP001056708"/>
    </source>
</evidence>
<protein>
    <submittedName>
        <fullName evidence="2">Uncharacterized protein</fullName>
    </submittedName>
</protein>
<dbReference type="RefSeq" id="WP_252665486.1">
    <property type="nucleotide sequence ID" value="NZ_CP098612.1"/>
</dbReference>
<reference evidence="2" key="1">
    <citation type="submission" date="2022-06" db="EMBL/GenBank/DDBJ databases">
        <title>Genome sequence of Phormidium yuhuli AB48 isolated from an industrial photobioreactor environment.</title>
        <authorList>
            <person name="Qiu Y."/>
            <person name="Noonan A.J.C."/>
            <person name="Dofher K."/>
            <person name="Koch M."/>
            <person name="Kieft B."/>
            <person name="Lin X."/>
            <person name="Ziels R.M."/>
            <person name="Hallam S.J."/>
        </authorList>
    </citation>
    <scope>NUCLEOTIDE SEQUENCE</scope>
    <source>
        <strain evidence="2">AB48</strain>
        <plasmid evidence="2">unnamed</plasmid>
    </source>
</reference>
<sequence>MVIGGDGGDAARSDGRGGRGGISPLKKLSKDTLQAFGLSGYEGYGQGGNGQNSIQYDRALRVLCQISAEYLEINPDVPMYQMPGVLMPPVEWVNSSLEKRCETFRIKFIDNDTDFFIQDNNN</sequence>
<proteinExistence type="predicted"/>
<evidence type="ECO:0000313" key="2">
    <source>
        <dbReference type="EMBL" id="USR93301.1"/>
    </source>
</evidence>
<gene>
    <name evidence="2" type="ORF">NEA10_20570</name>
</gene>
<feature type="region of interest" description="Disordered" evidence="1">
    <location>
        <begin position="1"/>
        <end position="26"/>
    </location>
</feature>